<gene>
    <name evidence="2" type="ORF">FRC53_07315</name>
</gene>
<dbReference type="EMBL" id="VOGB01000005">
    <property type="protein sequence ID" value="MQM73201.1"/>
    <property type="molecule type" value="Genomic_DNA"/>
</dbReference>
<protein>
    <submittedName>
        <fullName evidence="2">Helix-turn-helix transcriptional regulator</fullName>
    </submittedName>
</protein>
<dbReference type="AlphaFoldDB" id="A0A6L5GSF3"/>
<dbReference type="Gene3D" id="1.10.260.40">
    <property type="entry name" value="lambda repressor-like DNA-binding domains"/>
    <property type="match status" value="1"/>
</dbReference>
<feature type="domain" description="HTH cro/C1-type" evidence="1">
    <location>
        <begin position="7"/>
        <end position="65"/>
    </location>
</feature>
<organism evidence="2 3">
    <name type="scientific">Candidatus Pseudoramibacter fermentans</name>
    <dbReference type="NCBI Taxonomy" id="2594427"/>
    <lineage>
        <taxon>Bacteria</taxon>
        <taxon>Bacillati</taxon>
        <taxon>Bacillota</taxon>
        <taxon>Clostridia</taxon>
        <taxon>Eubacteriales</taxon>
        <taxon>Eubacteriaceae</taxon>
        <taxon>Pseudoramibacter</taxon>
    </lineage>
</organism>
<dbReference type="Proteomes" id="UP000473648">
    <property type="component" value="Unassembled WGS sequence"/>
</dbReference>
<accession>A0A6L5GSF3</accession>
<dbReference type="InterPro" id="IPR010982">
    <property type="entry name" value="Lambda_DNA-bd_dom_sf"/>
</dbReference>
<proteinExistence type="predicted"/>
<sequence>MAIGERIHFFRLLRGMTQKYLGTAVGFPEKSADVRLAQYETGTRTPKADLTAALAQVLDVSPQALSVPDIDSYIGLMHTLFTLEDIYGLTVSEADGEVCLKVNKDKGKDAAELLKMLCAWKEQADKLSSEEISREEYDRWRYYYPKYDTTQLWAKVPSQELSDALVDAFKDHLQSDK</sequence>
<dbReference type="SMART" id="SM00530">
    <property type="entry name" value="HTH_XRE"/>
    <property type="match status" value="1"/>
</dbReference>
<name>A0A6L5GSF3_9FIRM</name>
<dbReference type="SUPFAM" id="SSF47413">
    <property type="entry name" value="lambda repressor-like DNA-binding domains"/>
    <property type="match status" value="1"/>
</dbReference>
<comment type="caution">
    <text evidence="2">The sequence shown here is derived from an EMBL/GenBank/DDBJ whole genome shotgun (WGS) entry which is preliminary data.</text>
</comment>
<dbReference type="InterPro" id="IPR001387">
    <property type="entry name" value="Cro/C1-type_HTH"/>
</dbReference>
<keyword evidence="3" id="KW-1185">Reference proteome</keyword>
<evidence type="ECO:0000313" key="3">
    <source>
        <dbReference type="Proteomes" id="UP000473648"/>
    </source>
</evidence>
<dbReference type="GO" id="GO:0003677">
    <property type="term" value="F:DNA binding"/>
    <property type="evidence" value="ECO:0007669"/>
    <property type="project" value="InterPro"/>
</dbReference>
<reference evidence="2" key="1">
    <citation type="journal article" date="2020" name="Appl. Environ. Microbiol.">
        <title>Medium-Chain Fatty Acid Synthesis by 'Candidatus Weimeria bifida' gen. nov., sp. nov., and 'Candidatus Pseudoramibacter fermentans' sp. nov.</title>
        <authorList>
            <person name="Scarborough M.J."/>
            <person name="Myers K.S."/>
            <person name="Donohue T.J."/>
            <person name="Noguera D.R."/>
        </authorList>
    </citation>
    <scope>NUCLEOTIDE SEQUENCE</scope>
    <source>
        <strain evidence="2">EUB1.1</strain>
    </source>
</reference>
<evidence type="ECO:0000259" key="1">
    <source>
        <dbReference type="PROSITE" id="PS50943"/>
    </source>
</evidence>
<dbReference type="PROSITE" id="PS50943">
    <property type="entry name" value="HTH_CROC1"/>
    <property type="match status" value="1"/>
</dbReference>
<dbReference type="Pfam" id="PF01381">
    <property type="entry name" value="HTH_3"/>
    <property type="match status" value="1"/>
</dbReference>
<dbReference type="CDD" id="cd00093">
    <property type="entry name" value="HTH_XRE"/>
    <property type="match status" value="1"/>
</dbReference>
<evidence type="ECO:0000313" key="2">
    <source>
        <dbReference type="EMBL" id="MQM73201.1"/>
    </source>
</evidence>